<organism evidence="1 2">
    <name type="scientific">Vagococcus lutrae</name>
    <dbReference type="NCBI Taxonomy" id="81947"/>
    <lineage>
        <taxon>Bacteria</taxon>
        <taxon>Bacillati</taxon>
        <taxon>Bacillota</taxon>
        <taxon>Bacilli</taxon>
        <taxon>Lactobacillales</taxon>
        <taxon>Enterococcaceae</taxon>
        <taxon>Vagococcus</taxon>
    </lineage>
</organism>
<keyword evidence="1" id="KW-0614">Plasmid</keyword>
<protein>
    <submittedName>
        <fullName evidence="1">Uncharacterized protein</fullName>
    </submittedName>
</protein>
<gene>
    <name evidence="1" type="ORF">PML95_09940</name>
</gene>
<dbReference type="Proteomes" id="UP001179600">
    <property type="component" value="Plasmid pK204-1-A"/>
</dbReference>
<evidence type="ECO:0000313" key="2">
    <source>
        <dbReference type="Proteomes" id="UP001179600"/>
    </source>
</evidence>
<dbReference type="GeneID" id="72385615"/>
<reference evidence="1" key="1">
    <citation type="submission" date="2023-01" db="EMBL/GenBank/DDBJ databases">
        <title>Oxazolidinone resistance genes in florfenicol resistant enterococci from beef cattle and veal calves at slaughter.</title>
        <authorList>
            <person name="Biggel M."/>
        </authorList>
    </citation>
    <scope>NUCLEOTIDE SEQUENCE</scope>
    <source>
        <strain evidence="1">K204-1</strain>
        <plasmid evidence="1">pK204-1-A</plasmid>
    </source>
</reference>
<dbReference type="AlphaFoldDB" id="A0AAE9XQK6"/>
<geneLocation type="plasmid" evidence="1 2">
    <name>pK204-1-A</name>
</geneLocation>
<name>A0AAE9XQK6_9ENTE</name>
<proteinExistence type="predicted"/>
<evidence type="ECO:0000313" key="1">
    <source>
        <dbReference type="EMBL" id="WCG23684.1"/>
    </source>
</evidence>
<accession>A0AAE9XQK6</accession>
<sequence>MRAGTKAKLQEILFDYPYYDAQIERLEDCKKRDVMIERKEAITRLLNKSGNDSLRDAIRLYYFSKPRRYTWQGVAFECGMHPSQLSRAHTEFLYKLAKELGEM</sequence>
<dbReference type="RefSeq" id="WP_248848551.1">
    <property type="nucleotide sequence ID" value="NZ_CP097017.1"/>
</dbReference>
<dbReference type="EMBL" id="CP116508">
    <property type="protein sequence ID" value="WCG23684.1"/>
    <property type="molecule type" value="Genomic_DNA"/>
</dbReference>